<evidence type="ECO:0000313" key="3">
    <source>
        <dbReference type="Proteomes" id="UP001642464"/>
    </source>
</evidence>
<sequence length="434" mass="49514">MFIRCSGPLGRWLLVALAAWLCLSAYTYGSQLTAFLQKKWAPGLHPHQAARGNSSDSLRNTSAPTHVVLHAVSNRSKEAVRRPSTGIKVNRIMGPIPSLVLAGVDKGGTSEAYQMLHQEFLLEDGGGQHKELGCLYQVSSIPGKELAKVRSCYSAFFHELGTNASEHILPVDATPNYLYSNRLHPLALSPPKVLSVISPQASVVFLLREPISRIRSLYNHFWHQSARWDLSGGLQDQIKEELMFVRRIKRQAHTRSLFAGFMHAECVNQTNQSSCNMWDFWIQLRHQFLIFIRNVRRNRSPKIDGKAIMPYVLTAMYFPFLYTWLQFFHRVAVIQAEYFFQDTSRLWQILGIQPHQAAALHPGQPPLNSHPYDNSSMLSTKVQKHMRCVFAQPNALLRSYLEKLTLEGVAVMPRIASSSWWWIRAYKKKLPQRP</sequence>
<feature type="chain" id="PRO_5047281993" description="Sulfotransferase" evidence="1">
    <location>
        <begin position="30"/>
        <end position="434"/>
    </location>
</feature>
<dbReference type="SUPFAM" id="SSF52540">
    <property type="entry name" value="P-loop containing nucleoside triphosphate hydrolases"/>
    <property type="match status" value="1"/>
</dbReference>
<accession>A0ABP0J254</accession>
<keyword evidence="1" id="KW-0732">Signal</keyword>
<dbReference type="InterPro" id="IPR027417">
    <property type="entry name" value="P-loop_NTPase"/>
</dbReference>
<organism evidence="2 3">
    <name type="scientific">Durusdinium trenchii</name>
    <dbReference type="NCBI Taxonomy" id="1381693"/>
    <lineage>
        <taxon>Eukaryota</taxon>
        <taxon>Sar</taxon>
        <taxon>Alveolata</taxon>
        <taxon>Dinophyceae</taxon>
        <taxon>Suessiales</taxon>
        <taxon>Symbiodiniaceae</taxon>
        <taxon>Durusdinium</taxon>
    </lineage>
</organism>
<evidence type="ECO:0000256" key="1">
    <source>
        <dbReference type="SAM" id="SignalP"/>
    </source>
</evidence>
<dbReference type="Proteomes" id="UP001642464">
    <property type="component" value="Unassembled WGS sequence"/>
</dbReference>
<feature type="signal peptide" evidence="1">
    <location>
        <begin position="1"/>
        <end position="29"/>
    </location>
</feature>
<keyword evidence="3" id="KW-1185">Reference proteome</keyword>
<reference evidence="2 3" key="1">
    <citation type="submission" date="2024-02" db="EMBL/GenBank/DDBJ databases">
        <authorList>
            <person name="Chen Y."/>
            <person name="Shah S."/>
            <person name="Dougan E. K."/>
            <person name="Thang M."/>
            <person name="Chan C."/>
        </authorList>
    </citation>
    <scope>NUCLEOTIDE SEQUENCE [LARGE SCALE GENOMIC DNA]</scope>
</reference>
<protein>
    <recommendedName>
        <fullName evidence="4">Sulfotransferase</fullName>
    </recommendedName>
</protein>
<dbReference type="Gene3D" id="3.40.50.300">
    <property type="entry name" value="P-loop containing nucleotide triphosphate hydrolases"/>
    <property type="match status" value="1"/>
</dbReference>
<gene>
    <name evidence="2" type="ORF">SCF082_LOCUS9852</name>
</gene>
<name>A0ABP0J254_9DINO</name>
<proteinExistence type="predicted"/>
<dbReference type="EMBL" id="CAXAMM010005747">
    <property type="protein sequence ID" value="CAK9008417.1"/>
    <property type="molecule type" value="Genomic_DNA"/>
</dbReference>
<comment type="caution">
    <text evidence="2">The sequence shown here is derived from an EMBL/GenBank/DDBJ whole genome shotgun (WGS) entry which is preliminary data.</text>
</comment>
<evidence type="ECO:0008006" key="4">
    <source>
        <dbReference type="Google" id="ProtNLM"/>
    </source>
</evidence>
<evidence type="ECO:0000313" key="2">
    <source>
        <dbReference type="EMBL" id="CAK9008417.1"/>
    </source>
</evidence>